<name>G9NQA7_HYPAI</name>
<dbReference type="RefSeq" id="XP_013945424.1">
    <property type="nucleotide sequence ID" value="XM_014089949.1"/>
</dbReference>
<dbReference type="GeneID" id="25783247"/>
<dbReference type="Proteomes" id="UP000005426">
    <property type="component" value="Unassembled WGS sequence"/>
</dbReference>
<protein>
    <recommendedName>
        <fullName evidence="4">C2H2-type domain-containing protein</fullName>
    </recommendedName>
</protein>
<dbReference type="HOGENOM" id="CLU_015936_0_0_1"/>
<gene>
    <name evidence="2" type="ORF">TRIATDRAFT_317167</name>
</gene>
<dbReference type="OMA" id="DYRIRAC"/>
<proteinExistence type="predicted"/>
<feature type="compositionally biased region" description="Low complexity" evidence="1">
    <location>
        <begin position="516"/>
        <end position="527"/>
    </location>
</feature>
<evidence type="ECO:0000313" key="2">
    <source>
        <dbReference type="EMBL" id="EHK47252.1"/>
    </source>
</evidence>
<keyword evidence="3" id="KW-1185">Reference proteome</keyword>
<dbReference type="PANTHER" id="PTHR35391:SF7">
    <property type="entry name" value="C2H2-TYPE DOMAIN-CONTAINING PROTEIN"/>
    <property type="match status" value="1"/>
</dbReference>
<evidence type="ECO:0000256" key="1">
    <source>
        <dbReference type="SAM" id="MobiDB-lite"/>
    </source>
</evidence>
<accession>G9NQA7</accession>
<dbReference type="eggNOG" id="ENOG502SHF7">
    <property type="taxonomic scope" value="Eukaryota"/>
</dbReference>
<dbReference type="STRING" id="452589.G9NQA7"/>
<dbReference type="OrthoDB" id="20872at2759"/>
<sequence>MTDADETLDAGPTIAIRVTQCLASFQDCLLRVSSIYPREFSIVEDQAARLSTWAASIEVFAPRRASIDHRLRYAPEVQNVITGLLESLDYRIRACSDVLNLLGKFAASDARNSANERLEQCFVDIATEISRLNKTSKTIRGASNEAQALKVRDFQITDDDGNSVETLLLGYFENHIGSRFPNINKIIQQRLARAMLLRLKLILYRRYHKVNTSIQPQTAIPKASITLSAARPSVPSAHRDPKRDNCLTAIIAANTITFPQIRSAITFPPDNFKKASSSPFVISARKTAALGNHEALIFPPAPGLAAKLRYKELENKRKFDYNIALRLGTAKYYAESERNKLLKSDLQAIGVITCPYCLYAFPAQEMFDEQNWQNHVKNDLDPYVCLFENCEDADLLYNHRDEWLSHLHQHSKHWRCSSHRELSPFSTREEYIRHIREAHNTKLSDTQLRILAKRNTRKAVRLFSSCPMCAKDAAKVDGHLEDHIAEHLRSLALKSLPSYQEEIPDGAGGEKDTIGSSRPQSRSTISSWMDDEDILKSRTKHVRKKHPNTISSMANLMTIPEDVKAAAVNGKKVMPLFDRYSADSPTSDTGNGNSLRSLLHYSENITRFLADSSQRCPTSLSSIQTQEEAIVAGEARMSQNLRAFDLQFGRDKSGT</sequence>
<feature type="region of interest" description="Disordered" evidence="1">
    <location>
        <begin position="502"/>
        <end position="528"/>
    </location>
</feature>
<reference evidence="2 3" key="1">
    <citation type="journal article" date="2011" name="Genome Biol.">
        <title>Comparative genome sequence analysis underscores mycoparasitism as the ancestral life style of Trichoderma.</title>
        <authorList>
            <person name="Kubicek C.P."/>
            <person name="Herrera-Estrella A."/>
            <person name="Seidl-Seiboth V."/>
            <person name="Martinez D.A."/>
            <person name="Druzhinina I.S."/>
            <person name="Thon M."/>
            <person name="Zeilinger S."/>
            <person name="Casas-Flores S."/>
            <person name="Horwitz B.A."/>
            <person name="Mukherjee P.K."/>
            <person name="Mukherjee M."/>
            <person name="Kredics L."/>
            <person name="Alcaraz L.D."/>
            <person name="Aerts A."/>
            <person name="Antal Z."/>
            <person name="Atanasova L."/>
            <person name="Cervantes-Badillo M.G."/>
            <person name="Challacombe J."/>
            <person name="Chertkov O."/>
            <person name="McCluskey K."/>
            <person name="Coulpier F."/>
            <person name="Deshpande N."/>
            <person name="von Doehren H."/>
            <person name="Ebbole D.J."/>
            <person name="Esquivel-Naranjo E.U."/>
            <person name="Fekete E."/>
            <person name="Flipphi M."/>
            <person name="Glaser F."/>
            <person name="Gomez-Rodriguez E.Y."/>
            <person name="Gruber S."/>
            <person name="Han C."/>
            <person name="Henrissat B."/>
            <person name="Hermosa R."/>
            <person name="Hernandez-Onate M."/>
            <person name="Karaffa L."/>
            <person name="Kosti I."/>
            <person name="Le Crom S."/>
            <person name="Lindquist E."/>
            <person name="Lucas S."/>
            <person name="Luebeck M."/>
            <person name="Luebeck P.S."/>
            <person name="Margeot A."/>
            <person name="Metz B."/>
            <person name="Misra M."/>
            <person name="Nevalainen H."/>
            <person name="Omann M."/>
            <person name="Packer N."/>
            <person name="Perrone G."/>
            <person name="Uresti-Rivera E.E."/>
            <person name="Salamov A."/>
            <person name="Schmoll M."/>
            <person name="Seiboth B."/>
            <person name="Shapiro H."/>
            <person name="Sukno S."/>
            <person name="Tamayo-Ramos J.A."/>
            <person name="Tisch D."/>
            <person name="Wiest A."/>
            <person name="Wilkinson H.H."/>
            <person name="Zhang M."/>
            <person name="Coutinho P.M."/>
            <person name="Kenerley C.M."/>
            <person name="Monte E."/>
            <person name="Baker S.E."/>
            <person name="Grigoriev I.V."/>
        </authorList>
    </citation>
    <scope>NUCLEOTIDE SEQUENCE [LARGE SCALE GENOMIC DNA]</scope>
    <source>
        <strain evidence="3">ATCC 20476 / IMI 206040</strain>
    </source>
</reference>
<dbReference type="AlphaFoldDB" id="G9NQA7"/>
<evidence type="ECO:0000313" key="3">
    <source>
        <dbReference type="Proteomes" id="UP000005426"/>
    </source>
</evidence>
<evidence type="ECO:0008006" key="4">
    <source>
        <dbReference type="Google" id="ProtNLM"/>
    </source>
</evidence>
<organism evidence="2 3">
    <name type="scientific">Hypocrea atroviridis (strain ATCC 20476 / IMI 206040)</name>
    <name type="common">Trichoderma atroviride</name>
    <dbReference type="NCBI Taxonomy" id="452589"/>
    <lineage>
        <taxon>Eukaryota</taxon>
        <taxon>Fungi</taxon>
        <taxon>Dikarya</taxon>
        <taxon>Ascomycota</taxon>
        <taxon>Pezizomycotina</taxon>
        <taxon>Sordariomycetes</taxon>
        <taxon>Hypocreomycetidae</taxon>
        <taxon>Hypocreales</taxon>
        <taxon>Hypocreaceae</taxon>
        <taxon>Trichoderma</taxon>
    </lineage>
</organism>
<dbReference type="PANTHER" id="PTHR35391">
    <property type="entry name" value="C2H2-TYPE DOMAIN-CONTAINING PROTEIN-RELATED"/>
    <property type="match status" value="1"/>
</dbReference>
<dbReference type="KEGG" id="tatv:25783247"/>
<dbReference type="EMBL" id="ABDG02000021">
    <property type="protein sequence ID" value="EHK47252.1"/>
    <property type="molecule type" value="Genomic_DNA"/>
</dbReference>
<comment type="caution">
    <text evidence="2">The sequence shown here is derived from an EMBL/GenBank/DDBJ whole genome shotgun (WGS) entry which is preliminary data.</text>
</comment>